<organism evidence="1 2">
    <name type="scientific">Methylorubrum suomiense</name>
    <dbReference type="NCBI Taxonomy" id="144191"/>
    <lineage>
        <taxon>Bacteria</taxon>
        <taxon>Pseudomonadati</taxon>
        <taxon>Pseudomonadota</taxon>
        <taxon>Alphaproteobacteria</taxon>
        <taxon>Hyphomicrobiales</taxon>
        <taxon>Methylobacteriaceae</taxon>
        <taxon>Methylorubrum</taxon>
    </lineage>
</organism>
<comment type="caution">
    <text evidence="1">The sequence shown here is derived from an EMBL/GenBank/DDBJ whole genome shotgun (WGS) entry which is preliminary data.</text>
</comment>
<sequence length="184" mass="18922">MADLTIVAGECGRGQGEYDTGLFKLPGSSERGAEMIAEIIVHGGVGQKQSTVTQVLNSLRGGVALAQQLDLTAPVNVAASALGAGLNALDEGPKQKALIEVRFVDGTSLIAMTDVDIATLMENDRRVIQLAASRLSPDTAAPHTPIATEVGFGATALETVSNVADTTGAAVSSAFEYLKRKTIG</sequence>
<evidence type="ECO:0000313" key="1">
    <source>
        <dbReference type="EMBL" id="GJE73607.1"/>
    </source>
</evidence>
<dbReference type="EMBL" id="BPRE01000001">
    <property type="protein sequence ID" value="GJE73607.1"/>
    <property type="molecule type" value="Genomic_DNA"/>
</dbReference>
<accession>A0ABQ4URF0</accession>
<dbReference type="Proteomes" id="UP001055093">
    <property type="component" value="Unassembled WGS sequence"/>
</dbReference>
<reference evidence="1" key="2">
    <citation type="submission" date="2021-08" db="EMBL/GenBank/DDBJ databases">
        <authorList>
            <person name="Tani A."/>
            <person name="Ola A."/>
            <person name="Ogura Y."/>
            <person name="Katsura K."/>
            <person name="Hayashi T."/>
        </authorList>
    </citation>
    <scope>NUCLEOTIDE SEQUENCE</scope>
    <source>
        <strain evidence="1">DSM 14458</strain>
    </source>
</reference>
<dbReference type="RefSeq" id="WP_137830350.1">
    <property type="nucleotide sequence ID" value="NZ_BPRE01000001.1"/>
</dbReference>
<name>A0ABQ4URF0_9HYPH</name>
<reference evidence="1" key="1">
    <citation type="journal article" date="2021" name="Front. Microbiol.">
        <title>Comprehensive Comparative Genomics and Phenotyping of Methylobacterium Species.</title>
        <authorList>
            <person name="Alessa O."/>
            <person name="Ogura Y."/>
            <person name="Fujitani Y."/>
            <person name="Takami H."/>
            <person name="Hayashi T."/>
            <person name="Sahin N."/>
            <person name="Tani A."/>
        </authorList>
    </citation>
    <scope>NUCLEOTIDE SEQUENCE</scope>
    <source>
        <strain evidence="1">DSM 14458</strain>
    </source>
</reference>
<protein>
    <submittedName>
        <fullName evidence="1">Uncharacterized protein</fullName>
    </submittedName>
</protein>
<evidence type="ECO:0000313" key="2">
    <source>
        <dbReference type="Proteomes" id="UP001055093"/>
    </source>
</evidence>
<gene>
    <name evidence="1" type="ORF">BGCPKDLD_0173</name>
</gene>
<proteinExistence type="predicted"/>
<keyword evidence="2" id="KW-1185">Reference proteome</keyword>